<dbReference type="PANTHER" id="PTHR43619">
    <property type="entry name" value="S-ADENOSYL-L-METHIONINE-DEPENDENT METHYLTRANSFERASE YKTD-RELATED"/>
    <property type="match status" value="1"/>
</dbReference>
<protein>
    <submittedName>
        <fullName evidence="3">Class I SAM-dependent methyltransferase</fullName>
    </submittedName>
</protein>
<organism evidence="3 4">
    <name type="scientific">Phocaeicola faecium</name>
    <dbReference type="NCBI Taxonomy" id="2762213"/>
    <lineage>
        <taxon>Bacteria</taxon>
        <taxon>Pseudomonadati</taxon>
        <taxon>Bacteroidota</taxon>
        <taxon>Bacteroidia</taxon>
        <taxon>Bacteroidales</taxon>
        <taxon>Bacteroidaceae</taxon>
        <taxon>Phocaeicola</taxon>
    </lineage>
</organism>
<evidence type="ECO:0000256" key="1">
    <source>
        <dbReference type="ARBA" id="ARBA00022603"/>
    </source>
</evidence>
<accession>A0ABR8V8C8</accession>
<keyword evidence="4" id="KW-1185">Reference proteome</keyword>
<comment type="caution">
    <text evidence="3">The sequence shown here is derived from an EMBL/GenBank/DDBJ whole genome shotgun (WGS) entry which is preliminary data.</text>
</comment>
<evidence type="ECO:0000313" key="4">
    <source>
        <dbReference type="Proteomes" id="UP000616346"/>
    </source>
</evidence>
<sequence length="273" mass="31811">MKQKREFKSIVAETLFIPLYMRAKESRRVNPILNDKAAEQLADNLEYDYSQFDGAKLSEVGCVVRGWYFDRAVKQFIDTHPRPVVVNVGCGLDTRFQRIGNRKAVFYDLDLPEVITLRRELIPEQPGNVYIAASLLETDWMDDLRQKHLDAEFIFVVEGVLMYFYEKQVKAFLHHVASRFGGGELWFDVCGTMMSRHGVKPDSLRNHEAQIRSGLSDGHLVERWEPTLQLIEQANYMKFFRSRWGFFFGQILGRMTKLCYQFSSLLGYKIISQ</sequence>
<dbReference type="Proteomes" id="UP000616346">
    <property type="component" value="Unassembled WGS sequence"/>
</dbReference>
<dbReference type="InterPro" id="IPR007213">
    <property type="entry name" value="Ppm1/Ppm2/Tcmp"/>
</dbReference>
<dbReference type="GO" id="GO:0008168">
    <property type="term" value="F:methyltransferase activity"/>
    <property type="evidence" value="ECO:0007669"/>
    <property type="project" value="UniProtKB-KW"/>
</dbReference>
<reference evidence="3 4" key="1">
    <citation type="submission" date="2020-08" db="EMBL/GenBank/DDBJ databases">
        <title>A Genomic Blueprint of the Chicken Gut Microbiome.</title>
        <authorList>
            <person name="Gilroy R."/>
            <person name="Ravi A."/>
            <person name="Getino M."/>
            <person name="Pursley I."/>
            <person name="Horton D.L."/>
            <person name="Alikhan N.-F."/>
            <person name="Baker D."/>
            <person name="Gharbi K."/>
            <person name="Hall N."/>
            <person name="Watson M."/>
            <person name="Adriaenssens E.M."/>
            <person name="Foster-Nyarko E."/>
            <person name="Jarju S."/>
            <person name="Secka A."/>
            <person name="Antonio M."/>
            <person name="Oren A."/>
            <person name="Chaudhuri R."/>
            <person name="La Ragione R.M."/>
            <person name="Hildebrand F."/>
            <person name="Pallen M.J."/>
        </authorList>
    </citation>
    <scope>NUCLEOTIDE SEQUENCE [LARGE SCALE GENOMIC DNA]</scope>
    <source>
        <strain evidence="3 4">Sa1YUN3</strain>
    </source>
</reference>
<proteinExistence type="predicted"/>
<dbReference type="PIRSF" id="PIRSF028177">
    <property type="entry name" value="Polyketide_synth_Omtfrase_TcmP"/>
    <property type="match status" value="1"/>
</dbReference>
<dbReference type="PANTHER" id="PTHR43619:SF2">
    <property type="entry name" value="S-ADENOSYL-L-METHIONINE-DEPENDENT METHYLTRANSFERASES SUPERFAMILY PROTEIN"/>
    <property type="match status" value="1"/>
</dbReference>
<name>A0ABR8V8C8_9BACT</name>
<dbReference type="InterPro" id="IPR016874">
    <property type="entry name" value="TcmP-like"/>
</dbReference>
<dbReference type="Pfam" id="PF04072">
    <property type="entry name" value="LCM"/>
    <property type="match status" value="1"/>
</dbReference>
<keyword evidence="1 3" id="KW-0489">Methyltransferase</keyword>
<dbReference type="InterPro" id="IPR029063">
    <property type="entry name" value="SAM-dependent_MTases_sf"/>
</dbReference>
<dbReference type="Gene3D" id="3.40.50.150">
    <property type="entry name" value="Vaccinia Virus protein VP39"/>
    <property type="match status" value="1"/>
</dbReference>
<evidence type="ECO:0000313" key="3">
    <source>
        <dbReference type="EMBL" id="MBD8001002.1"/>
    </source>
</evidence>
<dbReference type="GO" id="GO:0032259">
    <property type="term" value="P:methylation"/>
    <property type="evidence" value="ECO:0007669"/>
    <property type="project" value="UniProtKB-KW"/>
</dbReference>
<dbReference type="RefSeq" id="WP_191709391.1">
    <property type="nucleotide sequence ID" value="NZ_JACSPQ010000001.1"/>
</dbReference>
<keyword evidence="2" id="KW-0808">Transferase</keyword>
<dbReference type="SUPFAM" id="SSF53335">
    <property type="entry name" value="S-adenosyl-L-methionine-dependent methyltransferases"/>
    <property type="match status" value="1"/>
</dbReference>
<gene>
    <name evidence="3" type="ORF">H9626_02040</name>
</gene>
<evidence type="ECO:0000256" key="2">
    <source>
        <dbReference type="ARBA" id="ARBA00022679"/>
    </source>
</evidence>
<dbReference type="EMBL" id="JACSPQ010000001">
    <property type="protein sequence ID" value="MBD8001002.1"/>
    <property type="molecule type" value="Genomic_DNA"/>
</dbReference>